<evidence type="ECO:0000313" key="3">
    <source>
        <dbReference type="EMBL" id="KAK2078652.1"/>
    </source>
</evidence>
<proteinExistence type="predicted"/>
<evidence type="ECO:0000256" key="1">
    <source>
        <dbReference type="SAM" id="Coils"/>
    </source>
</evidence>
<reference evidence="3" key="1">
    <citation type="submission" date="2021-01" db="EMBL/GenBank/DDBJ databases">
        <authorList>
            <person name="Eckstrom K.M.E."/>
        </authorList>
    </citation>
    <scope>NUCLEOTIDE SEQUENCE</scope>
    <source>
        <strain evidence="3">UVCC 0001</strain>
    </source>
</reference>
<comment type="caution">
    <text evidence="3">The sequence shown here is derived from an EMBL/GenBank/DDBJ whole genome shotgun (WGS) entry which is preliminary data.</text>
</comment>
<organism evidence="3 4">
    <name type="scientific">Prototheca wickerhamii</name>
    <dbReference type="NCBI Taxonomy" id="3111"/>
    <lineage>
        <taxon>Eukaryota</taxon>
        <taxon>Viridiplantae</taxon>
        <taxon>Chlorophyta</taxon>
        <taxon>core chlorophytes</taxon>
        <taxon>Trebouxiophyceae</taxon>
        <taxon>Chlorellales</taxon>
        <taxon>Chlorellaceae</taxon>
        <taxon>Prototheca</taxon>
    </lineage>
</organism>
<keyword evidence="4" id="KW-1185">Reference proteome</keyword>
<feature type="region of interest" description="Disordered" evidence="2">
    <location>
        <begin position="111"/>
        <end position="134"/>
    </location>
</feature>
<feature type="coiled-coil region" evidence="1">
    <location>
        <begin position="368"/>
        <end position="395"/>
    </location>
</feature>
<dbReference type="EMBL" id="JASFZW010000004">
    <property type="protein sequence ID" value="KAK2078652.1"/>
    <property type="molecule type" value="Genomic_DNA"/>
</dbReference>
<protein>
    <submittedName>
        <fullName evidence="3">Uncharacterized protein</fullName>
    </submittedName>
</protein>
<feature type="coiled-coil region" evidence="1">
    <location>
        <begin position="288"/>
        <end position="322"/>
    </location>
</feature>
<dbReference type="Proteomes" id="UP001255856">
    <property type="component" value="Unassembled WGS sequence"/>
</dbReference>
<sequence>MSFPGADADTFAVQELQRLRDEAKELETRLSAGRAEIQTLKVELHRRGKALTVVEEKLAGSQSKILSLEAEVKSAKATSTQAQAELAAARAEVRAANAEADRLNGLLVARSQPSAASSGPPGGEGAVQRLQSALDASRAETGQLRAELAASQAALGARDRKLAAQVQELVRLEELQLRVRQLENDKATLRREHLAAAEEVGTLQRLLRLQEDGVEESLATAARRQGETAQQTAYLQAVRAELDATKRALEEARGRALEAKIGGSPGKGRPAAVPALPGVSQAAHDATISQMRADMRQLQAALAEKSELLDRATEAAAAAAERAASAVAAQGAGADGPAPRELCAALERSVQQALEAVAPETGVTAEVLAAAKARTAELQRQVDELSAALVAAQREADQRTQAAIEAATARQRNAAAARGSLWLGGKGASDGRVAVSLGGAGAALTPDRLADVLERLLAARAGQLGADPRAVHEEAARLLTAELARLGQELVAGSADAERLRGEVKALESARLSARATAARLDELNAMSMKVGALQLEVNELVGREAVLLAEIRRLQKKRSIRHRLGRVLGLQSKAADGDGNIGG</sequence>
<evidence type="ECO:0000313" key="4">
    <source>
        <dbReference type="Proteomes" id="UP001255856"/>
    </source>
</evidence>
<accession>A0AAD9ILY6</accession>
<keyword evidence="1" id="KW-0175">Coiled coil</keyword>
<dbReference type="AlphaFoldDB" id="A0AAD9ILY6"/>
<dbReference type="Gene3D" id="1.20.1170.10">
    <property type="match status" value="1"/>
</dbReference>
<name>A0AAD9ILY6_PROWI</name>
<gene>
    <name evidence="3" type="ORF">QBZ16_003492</name>
</gene>
<evidence type="ECO:0000256" key="2">
    <source>
        <dbReference type="SAM" id="MobiDB-lite"/>
    </source>
</evidence>